<reference evidence="2 3" key="1">
    <citation type="journal article" date="2023" name="Plants (Basel)">
        <title>Bridging the Gap: Combining Genomics and Transcriptomics Approaches to Understand Stylosanthes scabra, an Orphan Legume from the Brazilian Caatinga.</title>
        <authorList>
            <person name="Ferreira-Neto J.R.C."/>
            <person name="da Silva M.D."/>
            <person name="Binneck E."/>
            <person name="de Melo N.F."/>
            <person name="da Silva R.H."/>
            <person name="de Melo A.L.T.M."/>
            <person name="Pandolfi V."/>
            <person name="Bustamante F.O."/>
            <person name="Brasileiro-Vidal A.C."/>
            <person name="Benko-Iseppon A.M."/>
        </authorList>
    </citation>
    <scope>NUCLEOTIDE SEQUENCE [LARGE SCALE GENOMIC DNA]</scope>
    <source>
        <tissue evidence="2">Leaves</tissue>
    </source>
</reference>
<accession>A0ABU6WS95</accession>
<keyword evidence="1" id="KW-0175">Coiled coil</keyword>
<dbReference type="Proteomes" id="UP001341840">
    <property type="component" value="Unassembled WGS sequence"/>
</dbReference>
<name>A0ABU6WS95_9FABA</name>
<keyword evidence="3" id="KW-1185">Reference proteome</keyword>
<evidence type="ECO:0000313" key="3">
    <source>
        <dbReference type="Proteomes" id="UP001341840"/>
    </source>
</evidence>
<dbReference type="EMBL" id="JASCZI010182116">
    <property type="protein sequence ID" value="MED6187073.1"/>
    <property type="molecule type" value="Genomic_DNA"/>
</dbReference>
<protein>
    <submittedName>
        <fullName evidence="2">Uncharacterized protein</fullName>
    </submittedName>
</protein>
<organism evidence="2 3">
    <name type="scientific">Stylosanthes scabra</name>
    <dbReference type="NCBI Taxonomy" id="79078"/>
    <lineage>
        <taxon>Eukaryota</taxon>
        <taxon>Viridiplantae</taxon>
        <taxon>Streptophyta</taxon>
        <taxon>Embryophyta</taxon>
        <taxon>Tracheophyta</taxon>
        <taxon>Spermatophyta</taxon>
        <taxon>Magnoliopsida</taxon>
        <taxon>eudicotyledons</taxon>
        <taxon>Gunneridae</taxon>
        <taxon>Pentapetalae</taxon>
        <taxon>rosids</taxon>
        <taxon>fabids</taxon>
        <taxon>Fabales</taxon>
        <taxon>Fabaceae</taxon>
        <taxon>Papilionoideae</taxon>
        <taxon>50 kb inversion clade</taxon>
        <taxon>dalbergioids sensu lato</taxon>
        <taxon>Dalbergieae</taxon>
        <taxon>Pterocarpus clade</taxon>
        <taxon>Stylosanthes</taxon>
    </lineage>
</organism>
<proteinExistence type="predicted"/>
<comment type="caution">
    <text evidence="2">The sequence shown here is derived from an EMBL/GenBank/DDBJ whole genome shotgun (WGS) entry which is preliminary data.</text>
</comment>
<gene>
    <name evidence="2" type="ORF">PIB30_072927</name>
</gene>
<evidence type="ECO:0000256" key="1">
    <source>
        <dbReference type="SAM" id="Coils"/>
    </source>
</evidence>
<feature type="coiled-coil region" evidence="1">
    <location>
        <begin position="266"/>
        <end position="293"/>
    </location>
</feature>
<sequence>MKKVKKKYIQVLPNNSHFSGGSNSIVGSGSSGANSGWTSILDSGSSGGNSGWTSILGQEEDSQPTILPEQEPHENLRKTELSNRLRLNFWGKTYGKDTLDSFITAQLPINRHIEAALVEDGYNLEVVFEKRHDIWSFLFYPQGRPLTKEAYAEYLAQIENLGGRPYGLIMLCRMSMSELGGLLLRGRSLFGGGGAHPLGTTFEGSALWDAEERSSSNESARLEIKSLSQELDLAEGERLSALGHMKEVEERAKVQSAELESCHSALEQEKKKVESLTQSLKGKQTALDEAEAAAVH</sequence>
<evidence type="ECO:0000313" key="2">
    <source>
        <dbReference type="EMBL" id="MED6187073.1"/>
    </source>
</evidence>